<keyword evidence="4 7" id="KW-0418">Kinase</keyword>
<dbReference type="GO" id="GO:0005524">
    <property type="term" value="F:ATP binding"/>
    <property type="evidence" value="ECO:0007669"/>
    <property type="project" value="UniProtKB-KW"/>
</dbReference>
<dbReference type="Pfam" id="PF00294">
    <property type="entry name" value="PfkB"/>
    <property type="match status" value="1"/>
</dbReference>
<evidence type="ECO:0000259" key="6">
    <source>
        <dbReference type="Pfam" id="PF00294"/>
    </source>
</evidence>
<evidence type="ECO:0000256" key="5">
    <source>
        <dbReference type="ARBA" id="ARBA00022840"/>
    </source>
</evidence>
<evidence type="ECO:0000256" key="1">
    <source>
        <dbReference type="ARBA" id="ARBA00010688"/>
    </source>
</evidence>
<dbReference type="InterPro" id="IPR050306">
    <property type="entry name" value="PfkB_Carbo_kinase"/>
</dbReference>
<dbReference type="PANTHER" id="PTHR43085:SF1">
    <property type="entry name" value="PSEUDOURIDINE KINASE-RELATED"/>
    <property type="match status" value="1"/>
</dbReference>
<dbReference type="RefSeq" id="WP_133754357.1">
    <property type="nucleotide sequence ID" value="NZ_SOAW01000001.1"/>
</dbReference>
<keyword evidence="5" id="KW-0067">ATP-binding</keyword>
<dbReference type="OrthoDB" id="9795789at2"/>
<keyword evidence="8" id="KW-1185">Reference proteome</keyword>
<evidence type="ECO:0000256" key="2">
    <source>
        <dbReference type="ARBA" id="ARBA00022679"/>
    </source>
</evidence>
<evidence type="ECO:0000313" key="8">
    <source>
        <dbReference type="Proteomes" id="UP000295371"/>
    </source>
</evidence>
<dbReference type="EMBL" id="SOAW01000001">
    <property type="protein sequence ID" value="TDT33919.1"/>
    <property type="molecule type" value="Genomic_DNA"/>
</dbReference>
<accession>A0A4R7JBU1</accession>
<proteinExistence type="inferred from homology"/>
<evidence type="ECO:0000256" key="4">
    <source>
        <dbReference type="ARBA" id="ARBA00022777"/>
    </source>
</evidence>
<protein>
    <submittedName>
        <fullName evidence="7">Fructokinase</fullName>
    </submittedName>
</protein>
<name>A0A4R7JBU1_9ACTN</name>
<keyword evidence="3" id="KW-0547">Nucleotide-binding</keyword>
<dbReference type="PROSITE" id="PS00584">
    <property type="entry name" value="PFKB_KINASES_2"/>
    <property type="match status" value="1"/>
</dbReference>
<comment type="similarity">
    <text evidence="1">Belongs to the carbohydrate kinase PfkB family.</text>
</comment>
<dbReference type="SUPFAM" id="SSF53613">
    <property type="entry name" value="Ribokinase-like"/>
    <property type="match status" value="1"/>
</dbReference>
<comment type="caution">
    <text evidence="7">The sequence shown here is derived from an EMBL/GenBank/DDBJ whole genome shotgun (WGS) entry which is preliminary data.</text>
</comment>
<dbReference type="GO" id="GO:0016301">
    <property type="term" value="F:kinase activity"/>
    <property type="evidence" value="ECO:0007669"/>
    <property type="project" value="UniProtKB-KW"/>
</dbReference>
<dbReference type="AlphaFoldDB" id="A0A4R7JBU1"/>
<organism evidence="7 8">
    <name type="scientific">Naumannella halotolerans</name>
    <dbReference type="NCBI Taxonomy" id="993414"/>
    <lineage>
        <taxon>Bacteria</taxon>
        <taxon>Bacillati</taxon>
        <taxon>Actinomycetota</taxon>
        <taxon>Actinomycetes</taxon>
        <taxon>Propionibacteriales</taxon>
        <taxon>Propionibacteriaceae</taxon>
        <taxon>Naumannella</taxon>
    </lineage>
</organism>
<dbReference type="Proteomes" id="UP000295371">
    <property type="component" value="Unassembled WGS sequence"/>
</dbReference>
<gene>
    <name evidence="7" type="ORF">CLV29_1555</name>
</gene>
<dbReference type="InterPro" id="IPR002173">
    <property type="entry name" value="Carboh/pur_kinase_PfkB_CS"/>
</dbReference>
<evidence type="ECO:0000313" key="7">
    <source>
        <dbReference type="EMBL" id="TDT33919.1"/>
    </source>
</evidence>
<feature type="domain" description="Carbohydrate kinase PfkB" evidence="6">
    <location>
        <begin position="7"/>
        <end position="310"/>
    </location>
</feature>
<dbReference type="InterPro" id="IPR011611">
    <property type="entry name" value="PfkB_dom"/>
</dbReference>
<dbReference type="Gene3D" id="3.40.1190.20">
    <property type="match status" value="1"/>
</dbReference>
<reference evidence="7 8" key="1">
    <citation type="submission" date="2019-03" db="EMBL/GenBank/DDBJ databases">
        <title>Genomic Encyclopedia of Archaeal and Bacterial Type Strains, Phase II (KMG-II): from individual species to whole genera.</title>
        <authorList>
            <person name="Goeker M."/>
        </authorList>
    </citation>
    <scope>NUCLEOTIDE SEQUENCE [LARGE SCALE GENOMIC DNA]</scope>
    <source>
        <strain evidence="7 8">DSM 24323</strain>
    </source>
</reference>
<evidence type="ECO:0000256" key="3">
    <source>
        <dbReference type="ARBA" id="ARBA00022741"/>
    </source>
</evidence>
<dbReference type="PANTHER" id="PTHR43085">
    <property type="entry name" value="HEXOKINASE FAMILY MEMBER"/>
    <property type="match status" value="1"/>
</dbReference>
<keyword evidence="2" id="KW-0808">Transferase</keyword>
<sequence length="321" mass="34705">MTISRFVSCGEALIDLLPTGNETDDHFSSTWSATSAGGPMTTAIALELMGERASFLGRLSTDALGRQLRGYLEGKNVDLELAVSTDEPTSMAVVSLDDDGRASYTFHFTDTANFAWRGEELPELSPTDWLHTGTLAVVIEPGASVLLDWAARQNCNLSVDLNVRPSLVEDAADYWARLEPWLEVLGERRRRGFVSVVKASDDDVNFLAGAVAPDRNAEDVFTEWIDRYGIDLGLLTLGPDGAVAVRAGSEPVRAPGHRVELVDTISAGDTFMAGFLAAYHRHPEDVAEALAVATAASALVVTRIGAQPPTRAEVEEFRRSR</sequence>
<dbReference type="InterPro" id="IPR029056">
    <property type="entry name" value="Ribokinase-like"/>
</dbReference>